<evidence type="ECO:0000313" key="2">
    <source>
        <dbReference type="EMBL" id="CAK8985611.1"/>
    </source>
</evidence>
<dbReference type="Proteomes" id="UP001642464">
    <property type="component" value="Unassembled WGS sequence"/>
</dbReference>
<gene>
    <name evidence="2" type="ORF">SCF082_LOCUS210</name>
</gene>
<reference evidence="2 3" key="1">
    <citation type="submission" date="2024-02" db="EMBL/GenBank/DDBJ databases">
        <authorList>
            <person name="Chen Y."/>
            <person name="Shah S."/>
            <person name="Dougan E. K."/>
            <person name="Thang M."/>
            <person name="Chan C."/>
        </authorList>
    </citation>
    <scope>NUCLEOTIDE SEQUENCE [LARGE SCALE GENOMIC DNA]</scope>
</reference>
<accession>A0ABP0H7W6</accession>
<sequence>MPPLPGMTPSLPSAGTSLDLQGVTEEQIKEFLGSVSEEERQNVMAALKIVKAGGASEGEGPAPKASSYMMQATDGGWGFYLIKVDVNSDGSGTVKEQVSTSEEAPEITEVWTGKFTLSGEITLMFQGTEVEVMSDTGKVAEFKRETKAGSKEFRFQKADGGCLLHLGEDGAPLDCPYPSKEGEKKYLYPQGGGEAW</sequence>
<keyword evidence="3" id="KW-1185">Reference proteome</keyword>
<feature type="region of interest" description="Disordered" evidence="1">
    <location>
        <begin position="1"/>
        <end position="20"/>
    </location>
</feature>
<proteinExistence type="predicted"/>
<name>A0ABP0H7W6_9DINO</name>
<protein>
    <submittedName>
        <fullName evidence="2">Uncharacterized protein</fullName>
    </submittedName>
</protein>
<evidence type="ECO:0000313" key="3">
    <source>
        <dbReference type="Proteomes" id="UP001642464"/>
    </source>
</evidence>
<comment type="caution">
    <text evidence="2">The sequence shown here is derived from an EMBL/GenBank/DDBJ whole genome shotgun (WGS) entry which is preliminary data.</text>
</comment>
<dbReference type="EMBL" id="CAXAMM010000037">
    <property type="protein sequence ID" value="CAK8985611.1"/>
    <property type="molecule type" value="Genomic_DNA"/>
</dbReference>
<feature type="compositionally biased region" description="Polar residues" evidence="1">
    <location>
        <begin position="10"/>
        <end position="19"/>
    </location>
</feature>
<evidence type="ECO:0000256" key="1">
    <source>
        <dbReference type="SAM" id="MobiDB-lite"/>
    </source>
</evidence>
<organism evidence="2 3">
    <name type="scientific">Durusdinium trenchii</name>
    <dbReference type="NCBI Taxonomy" id="1381693"/>
    <lineage>
        <taxon>Eukaryota</taxon>
        <taxon>Sar</taxon>
        <taxon>Alveolata</taxon>
        <taxon>Dinophyceae</taxon>
        <taxon>Suessiales</taxon>
        <taxon>Symbiodiniaceae</taxon>
        <taxon>Durusdinium</taxon>
    </lineage>
</organism>